<gene>
    <name evidence="1" type="ORF">GQF42_31575</name>
</gene>
<dbReference type="Proteomes" id="UP000436138">
    <property type="component" value="Chromosome"/>
</dbReference>
<protein>
    <submittedName>
        <fullName evidence="1">Uncharacterized protein</fullName>
    </submittedName>
</protein>
<accession>A0A6I6N9P1</accession>
<keyword evidence="2" id="KW-1185">Reference proteome</keyword>
<organism evidence="1 2">
    <name type="scientific">Streptomyces broussonetiae</name>
    <dbReference type="NCBI Taxonomy" id="2686304"/>
    <lineage>
        <taxon>Bacteria</taxon>
        <taxon>Bacillati</taxon>
        <taxon>Actinomycetota</taxon>
        <taxon>Actinomycetes</taxon>
        <taxon>Kitasatosporales</taxon>
        <taxon>Streptomycetaceae</taxon>
        <taxon>Streptomyces</taxon>
    </lineage>
</organism>
<dbReference type="RefSeq" id="WP_158925537.1">
    <property type="nucleotide sequence ID" value="NZ_CP047020.1"/>
</dbReference>
<name>A0A6I6N9P1_9ACTN</name>
<dbReference type="AlphaFoldDB" id="A0A6I6N9P1"/>
<reference evidence="1 2" key="1">
    <citation type="submission" date="2019-12" db="EMBL/GenBank/DDBJ databases">
        <title>Streptomyces sp. strain T44 isolated from rhizosphere soil of Broussonetia papyrifera.</title>
        <authorList>
            <person name="Mo P."/>
        </authorList>
    </citation>
    <scope>NUCLEOTIDE SEQUENCE [LARGE SCALE GENOMIC DNA]</scope>
    <source>
        <strain evidence="1 2">T44</strain>
    </source>
</reference>
<sequence>MTEIVVVYELDRPGASGGADRGVRAVHAATTAPGRLDATGPRTLCGKDTFAMDTARWKPSEHPGAPWYPTEHASVVCPDCDAVMAV</sequence>
<dbReference type="KEGG" id="sbro:GQF42_31575"/>
<proteinExistence type="predicted"/>
<evidence type="ECO:0000313" key="1">
    <source>
        <dbReference type="EMBL" id="QHA07241.1"/>
    </source>
</evidence>
<dbReference type="EMBL" id="CP047020">
    <property type="protein sequence ID" value="QHA07241.1"/>
    <property type="molecule type" value="Genomic_DNA"/>
</dbReference>
<evidence type="ECO:0000313" key="2">
    <source>
        <dbReference type="Proteomes" id="UP000436138"/>
    </source>
</evidence>